<dbReference type="EMBL" id="SWLB01000010">
    <property type="protein sequence ID" value="KAF3333476.1"/>
    <property type="molecule type" value="Genomic_DNA"/>
</dbReference>
<evidence type="ECO:0000313" key="2">
    <source>
        <dbReference type="EMBL" id="KAF3333476.1"/>
    </source>
</evidence>
<name>A0A833VC70_9POAL</name>
<gene>
    <name evidence="2" type="ORF">FCM35_KLT01167</name>
</gene>
<dbReference type="InterPro" id="IPR011990">
    <property type="entry name" value="TPR-like_helical_dom_sf"/>
</dbReference>
<feature type="region of interest" description="Disordered" evidence="1">
    <location>
        <begin position="1"/>
        <end position="20"/>
    </location>
</feature>
<organism evidence="2 3">
    <name type="scientific">Carex littledalei</name>
    <dbReference type="NCBI Taxonomy" id="544730"/>
    <lineage>
        <taxon>Eukaryota</taxon>
        <taxon>Viridiplantae</taxon>
        <taxon>Streptophyta</taxon>
        <taxon>Embryophyta</taxon>
        <taxon>Tracheophyta</taxon>
        <taxon>Spermatophyta</taxon>
        <taxon>Magnoliopsida</taxon>
        <taxon>Liliopsida</taxon>
        <taxon>Poales</taxon>
        <taxon>Cyperaceae</taxon>
        <taxon>Cyperoideae</taxon>
        <taxon>Cariceae</taxon>
        <taxon>Carex</taxon>
        <taxon>Carex subgen. Euthyceras</taxon>
    </lineage>
</organism>
<dbReference type="AlphaFoldDB" id="A0A833VC70"/>
<keyword evidence="3" id="KW-1185">Reference proteome</keyword>
<accession>A0A833VC70</accession>
<dbReference type="Proteomes" id="UP000623129">
    <property type="component" value="Unassembled WGS sequence"/>
</dbReference>
<protein>
    <submittedName>
        <fullName evidence="2">Crooked neck-like protein 1</fullName>
    </submittedName>
</protein>
<reference evidence="2" key="1">
    <citation type="submission" date="2020-01" db="EMBL/GenBank/DDBJ databases">
        <title>Genome sequence of Kobresia littledalei, the first chromosome-level genome in the family Cyperaceae.</title>
        <authorList>
            <person name="Qu G."/>
        </authorList>
    </citation>
    <scope>NUCLEOTIDE SEQUENCE</scope>
    <source>
        <strain evidence="2">C.B.Clarke</strain>
        <tissue evidence="2">Leaf</tissue>
    </source>
</reference>
<evidence type="ECO:0000256" key="1">
    <source>
        <dbReference type="SAM" id="MobiDB-lite"/>
    </source>
</evidence>
<dbReference type="Gene3D" id="1.25.40.10">
    <property type="entry name" value="Tetratricopeptide repeat domain"/>
    <property type="match status" value="1"/>
</dbReference>
<sequence>MEEKRVFSPRTSRLNPSLHHHPHSPLLCRFRPALASASSQFEHRKAAIHCKPNPDHVASLFLSADSNRSTATVISTCQPSAVPTSLSPFSPSLLLSSFRRLIIDPTEFADYRLRKRKEYEDVIKRIRWNISVWGKYTQLEESLKDFARSRSVWERALEEICESNSYENIAKIKLTVDFFPVIEKN</sequence>
<dbReference type="OrthoDB" id="778216at2759"/>
<proteinExistence type="predicted"/>
<comment type="caution">
    <text evidence="2">The sequence shown here is derived from an EMBL/GenBank/DDBJ whole genome shotgun (WGS) entry which is preliminary data.</text>
</comment>
<evidence type="ECO:0000313" key="3">
    <source>
        <dbReference type="Proteomes" id="UP000623129"/>
    </source>
</evidence>